<sequence>MTTNLADARHEMLSLFIASHTSRDVAIHYTCPEAETIAAWIHAETLAAGEPMDAADAAADLWITEHAAGDDDPCDLHHDRYPGA</sequence>
<reference evidence="1" key="1">
    <citation type="journal article" date="2013" name="Genome Announc.">
        <title>First complete sequence of a giant linear plasmid from a micrococcus strain isolated from an extremely high-altitude lake.</title>
        <authorList>
            <person name="Dib J.R."/>
            <person name="Schuldes J."/>
            <person name="Thurmer A."/>
            <person name="Farias M.E."/>
            <person name="Daniel R."/>
            <person name="Meinhardt F."/>
        </authorList>
    </citation>
    <scope>NUCLEOTIDE SEQUENCE</scope>
    <source>
        <strain evidence="1">V7</strain>
        <plasmid evidence="1">pLMV7</plasmid>
    </source>
</reference>
<proteinExistence type="predicted"/>
<dbReference type="RefSeq" id="WP_023190050.1">
    <property type="nucleotide sequence ID" value="NC_022599.1"/>
</dbReference>
<dbReference type="EMBL" id="KF577591">
    <property type="protein sequence ID" value="AGY35431.1"/>
    <property type="molecule type" value="Genomic_DNA"/>
</dbReference>
<dbReference type="AlphaFoldDB" id="U5NW58"/>
<organism evidence="1">
    <name type="scientific">Micrococcus sp. V7</name>
    <dbReference type="NCBI Taxonomy" id="404582"/>
    <lineage>
        <taxon>Bacteria</taxon>
        <taxon>Bacillati</taxon>
        <taxon>Actinomycetota</taxon>
        <taxon>Actinomycetes</taxon>
        <taxon>Micrococcales</taxon>
        <taxon>Micrococcaceae</taxon>
        <taxon>Micrococcus</taxon>
    </lineage>
</organism>
<geneLocation type="plasmid" evidence="1">
    <name>pLMV7</name>
</geneLocation>
<gene>
    <name evidence="1" type="ORF">LMV7_p00090</name>
</gene>
<protein>
    <submittedName>
        <fullName evidence="1">Uncharacterized protein</fullName>
    </submittedName>
</protein>
<name>U5NW58_9MICC</name>
<accession>U5NW58</accession>
<keyword evidence="1" id="KW-0614">Plasmid</keyword>
<evidence type="ECO:0000313" key="1">
    <source>
        <dbReference type="EMBL" id="AGY35431.1"/>
    </source>
</evidence>